<dbReference type="SUPFAM" id="SSF56176">
    <property type="entry name" value="FAD-binding/transporter-associated domain-like"/>
    <property type="match status" value="1"/>
</dbReference>
<evidence type="ECO:0000313" key="8">
    <source>
        <dbReference type="Proteomes" id="UP001597374"/>
    </source>
</evidence>
<dbReference type="InterPro" id="IPR016166">
    <property type="entry name" value="FAD-bd_PCMH"/>
</dbReference>
<comment type="caution">
    <text evidence="7">The sequence shown here is derived from an EMBL/GenBank/DDBJ whole genome shotgun (WGS) entry which is preliminary data.</text>
</comment>
<dbReference type="Gene3D" id="3.30.43.10">
    <property type="entry name" value="Uridine Diphospho-n-acetylenolpyruvylglucosamine Reductase, domain 2"/>
    <property type="match status" value="1"/>
</dbReference>
<evidence type="ECO:0000256" key="3">
    <source>
        <dbReference type="ARBA" id="ARBA00022630"/>
    </source>
</evidence>
<dbReference type="InterPro" id="IPR050416">
    <property type="entry name" value="FAD-linked_Oxidoreductase"/>
</dbReference>
<proteinExistence type="inferred from homology"/>
<dbReference type="Pfam" id="PF08031">
    <property type="entry name" value="BBE"/>
    <property type="match status" value="1"/>
</dbReference>
<dbReference type="InterPro" id="IPR012951">
    <property type="entry name" value="BBE"/>
</dbReference>
<dbReference type="RefSeq" id="WP_250430939.1">
    <property type="nucleotide sequence ID" value="NZ_JALPRR010000003.1"/>
</dbReference>
<dbReference type="InterPro" id="IPR016164">
    <property type="entry name" value="FAD-linked_Oxase-like_C"/>
</dbReference>
<dbReference type="InterPro" id="IPR016169">
    <property type="entry name" value="FAD-bd_PCMH_sub2"/>
</dbReference>
<dbReference type="EMBL" id="JBHUIM010000002">
    <property type="protein sequence ID" value="MFD2247793.1"/>
    <property type="molecule type" value="Genomic_DNA"/>
</dbReference>
<dbReference type="InterPro" id="IPR006094">
    <property type="entry name" value="Oxid_FAD_bind_N"/>
</dbReference>
<evidence type="ECO:0000256" key="5">
    <source>
        <dbReference type="ARBA" id="ARBA00023002"/>
    </source>
</evidence>
<feature type="domain" description="FAD-binding PCMH-type" evidence="6">
    <location>
        <begin position="36"/>
        <end position="207"/>
    </location>
</feature>
<organism evidence="7 8">
    <name type="scientific">Pontibacter ruber</name>
    <dbReference type="NCBI Taxonomy" id="1343895"/>
    <lineage>
        <taxon>Bacteria</taxon>
        <taxon>Pseudomonadati</taxon>
        <taxon>Bacteroidota</taxon>
        <taxon>Cytophagia</taxon>
        <taxon>Cytophagales</taxon>
        <taxon>Hymenobacteraceae</taxon>
        <taxon>Pontibacter</taxon>
    </lineage>
</organism>
<dbReference type="PANTHER" id="PTHR42973">
    <property type="entry name" value="BINDING OXIDOREDUCTASE, PUTATIVE (AFU_ORTHOLOGUE AFUA_1G17690)-RELATED"/>
    <property type="match status" value="1"/>
</dbReference>
<dbReference type="PROSITE" id="PS00862">
    <property type="entry name" value="OX2_COVAL_FAD"/>
    <property type="match status" value="1"/>
</dbReference>
<sequence>MIEEATIKELKTGFRGELITPQDAGYEQARKVYNAMIDKHPGLIARCEDVADVIQAVNYARENNLLVAIRGGGHNGAGLGICDEGIVIDLSHMNGIRVDPEEETVRVEGGCTWGLVDHATHAFGLAVPSGIISTTGVGGLTLGGGIGHLTRKYGLTVDNLLEADMVLSDGSFVKVSEVENEDLFWAIRGGGGNFGVVTSFLFRLNPADIDYAGPMLWEMDQAREVMQWYRDFILRAPEVINGFFAFLTVPPVAPFPEAYHNKKMCGVVWCYVGELARAEEVLRPIREHLPMPAIDFVGSIPHPALQSMFDPLYPPGHQWYWKADFVKELSDEAIEQHIRHGAALPTPLSSMHLYPINGAAHRLDKDETAWSYRDANWAMVVVGVDPDPANKEKITNWARDYFDALHPFSAGGAYINFMMEEGEERIRATYRDNYERLVRIKYKYDPHNLFRVNQNIKPTSKV</sequence>
<evidence type="ECO:0000256" key="1">
    <source>
        <dbReference type="ARBA" id="ARBA00001974"/>
    </source>
</evidence>
<dbReference type="Pfam" id="PF01565">
    <property type="entry name" value="FAD_binding_4"/>
    <property type="match status" value="1"/>
</dbReference>
<evidence type="ECO:0000256" key="4">
    <source>
        <dbReference type="ARBA" id="ARBA00022827"/>
    </source>
</evidence>
<evidence type="ECO:0000259" key="6">
    <source>
        <dbReference type="PROSITE" id="PS51387"/>
    </source>
</evidence>
<keyword evidence="3" id="KW-0285">Flavoprotein</keyword>
<dbReference type="Gene3D" id="3.40.462.20">
    <property type="match status" value="1"/>
</dbReference>
<name>A0ABW5D0F3_9BACT</name>
<evidence type="ECO:0000313" key="7">
    <source>
        <dbReference type="EMBL" id="MFD2247793.1"/>
    </source>
</evidence>
<keyword evidence="5" id="KW-0560">Oxidoreductase</keyword>
<dbReference type="InterPro" id="IPR006093">
    <property type="entry name" value="Oxy_OxRdtase_FAD_BS"/>
</dbReference>
<dbReference type="SUPFAM" id="SSF55103">
    <property type="entry name" value="FAD-linked oxidases, C-terminal domain"/>
    <property type="match status" value="1"/>
</dbReference>
<dbReference type="PROSITE" id="PS51387">
    <property type="entry name" value="FAD_PCMH"/>
    <property type="match status" value="1"/>
</dbReference>
<comment type="cofactor">
    <cofactor evidence="1">
        <name>FAD</name>
        <dbReference type="ChEBI" id="CHEBI:57692"/>
    </cofactor>
</comment>
<keyword evidence="4" id="KW-0274">FAD</keyword>
<reference evidence="8" key="1">
    <citation type="journal article" date="2019" name="Int. J. Syst. Evol. Microbiol.">
        <title>The Global Catalogue of Microorganisms (GCM) 10K type strain sequencing project: providing services to taxonomists for standard genome sequencing and annotation.</title>
        <authorList>
            <consortium name="The Broad Institute Genomics Platform"/>
            <consortium name="The Broad Institute Genome Sequencing Center for Infectious Disease"/>
            <person name="Wu L."/>
            <person name="Ma J."/>
        </authorList>
    </citation>
    <scope>NUCLEOTIDE SEQUENCE [LARGE SCALE GENOMIC DNA]</scope>
    <source>
        <strain evidence="8">CGMCC 4.1782</strain>
    </source>
</reference>
<protein>
    <submittedName>
        <fullName evidence="7">FAD-binding oxidoreductase</fullName>
    </submittedName>
</protein>
<dbReference type="InterPro" id="IPR016167">
    <property type="entry name" value="FAD-bd_PCMH_sub1"/>
</dbReference>
<dbReference type="PANTHER" id="PTHR42973:SF39">
    <property type="entry name" value="FAD-BINDING PCMH-TYPE DOMAIN-CONTAINING PROTEIN"/>
    <property type="match status" value="1"/>
</dbReference>
<gene>
    <name evidence="7" type="ORF">ACFSKP_16120</name>
</gene>
<keyword evidence="8" id="KW-1185">Reference proteome</keyword>
<dbReference type="Proteomes" id="UP001597374">
    <property type="component" value="Unassembled WGS sequence"/>
</dbReference>
<evidence type="ECO:0000256" key="2">
    <source>
        <dbReference type="ARBA" id="ARBA00005466"/>
    </source>
</evidence>
<accession>A0ABW5D0F3</accession>
<dbReference type="Gene3D" id="3.30.465.10">
    <property type="match status" value="1"/>
</dbReference>
<comment type="similarity">
    <text evidence="2">Belongs to the oxygen-dependent FAD-linked oxidoreductase family.</text>
</comment>
<dbReference type="InterPro" id="IPR036318">
    <property type="entry name" value="FAD-bd_PCMH-like_sf"/>
</dbReference>